<name>A0A9P0LRD3_ACAOB</name>
<dbReference type="Proteomes" id="UP001152888">
    <property type="component" value="Unassembled WGS sequence"/>
</dbReference>
<feature type="signal peptide" evidence="1">
    <location>
        <begin position="1"/>
        <end position="20"/>
    </location>
</feature>
<accession>A0A9P0LRD3</accession>
<protein>
    <recommendedName>
        <fullName evidence="4">Secreted protein</fullName>
    </recommendedName>
</protein>
<evidence type="ECO:0000313" key="3">
    <source>
        <dbReference type="Proteomes" id="UP001152888"/>
    </source>
</evidence>
<keyword evidence="1" id="KW-0732">Signal</keyword>
<sequence length="80" mass="9158">MTRVAVANAVLLLSLHSAALDLSTDLRLSSFYWSLTPYVPTLATARCDRWSSFCWITFRKTQREVEIYTATAMRIPKKLC</sequence>
<proteinExistence type="predicted"/>
<dbReference type="EMBL" id="CAKOFQ010007564">
    <property type="protein sequence ID" value="CAH2003913.1"/>
    <property type="molecule type" value="Genomic_DNA"/>
</dbReference>
<evidence type="ECO:0000256" key="1">
    <source>
        <dbReference type="SAM" id="SignalP"/>
    </source>
</evidence>
<evidence type="ECO:0008006" key="4">
    <source>
        <dbReference type="Google" id="ProtNLM"/>
    </source>
</evidence>
<organism evidence="2 3">
    <name type="scientific">Acanthoscelides obtectus</name>
    <name type="common">Bean weevil</name>
    <name type="synonym">Bruchus obtectus</name>
    <dbReference type="NCBI Taxonomy" id="200917"/>
    <lineage>
        <taxon>Eukaryota</taxon>
        <taxon>Metazoa</taxon>
        <taxon>Ecdysozoa</taxon>
        <taxon>Arthropoda</taxon>
        <taxon>Hexapoda</taxon>
        <taxon>Insecta</taxon>
        <taxon>Pterygota</taxon>
        <taxon>Neoptera</taxon>
        <taxon>Endopterygota</taxon>
        <taxon>Coleoptera</taxon>
        <taxon>Polyphaga</taxon>
        <taxon>Cucujiformia</taxon>
        <taxon>Chrysomeloidea</taxon>
        <taxon>Chrysomelidae</taxon>
        <taxon>Bruchinae</taxon>
        <taxon>Bruchini</taxon>
        <taxon>Acanthoscelides</taxon>
    </lineage>
</organism>
<gene>
    <name evidence="2" type="ORF">ACAOBT_LOCUS27694</name>
</gene>
<feature type="chain" id="PRO_5040341009" description="Secreted protein" evidence="1">
    <location>
        <begin position="21"/>
        <end position="80"/>
    </location>
</feature>
<evidence type="ECO:0000313" key="2">
    <source>
        <dbReference type="EMBL" id="CAH2003913.1"/>
    </source>
</evidence>
<dbReference type="AlphaFoldDB" id="A0A9P0LRD3"/>
<comment type="caution">
    <text evidence="2">The sequence shown here is derived from an EMBL/GenBank/DDBJ whole genome shotgun (WGS) entry which is preliminary data.</text>
</comment>
<reference evidence="2" key="1">
    <citation type="submission" date="2022-03" db="EMBL/GenBank/DDBJ databases">
        <authorList>
            <person name="Sayadi A."/>
        </authorList>
    </citation>
    <scope>NUCLEOTIDE SEQUENCE</scope>
</reference>
<keyword evidence="3" id="KW-1185">Reference proteome</keyword>